<dbReference type="GO" id="GO:0017108">
    <property type="term" value="F:5'-flap endonuclease activity"/>
    <property type="evidence" value="ECO:0007669"/>
    <property type="project" value="TreeGrafter"/>
</dbReference>
<evidence type="ECO:0008006" key="20">
    <source>
        <dbReference type="Google" id="ProtNLM"/>
    </source>
</evidence>
<evidence type="ECO:0000256" key="3">
    <source>
        <dbReference type="ARBA" id="ARBA00022705"/>
    </source>
</evidence>
<keyword evidence="4" id="KW-0540">Nuclease</keyword>
<comment type="cofactor">
    <cofactor evidence="1">
        <name>Mg(2+)</name>
        <dbReference type="ChEBI" id="CHEBI:18420"/>
    </cofactor>
</comment>
<keyword evidence="12" id="KW-0234">DNA repair</keyword>
<evidence type="ECO:0000256" key="12">
    <source>
        <dbReference type="ARBA" id="ARBA00023204"/>
    </source>
</evidence>
<dbReference type="Pfam" id="PF00867">
    <property type="entry name" value="XPG_I"/>
    <property type="match status" value="1"/>
</dbReference>
<evidence type="ECO:0000256" key="6">
    <source>
        <dbReference type="ARBA" id="ARBA00022759"/>
    </source>
</evidence>
<dbReference type="Gene3D" id="3.40.50.1010">
    <property type="entry name" value="5'-nuclease"/>
    <property type="match status" value="1"/>
</dbReference>
<comment type="function">
    <text evidence="14">Structure-specific nuclease with 5'-flap endonuclease and 5'-3' exonuclease activities involved in DNA replication and repair. During DNA replication, cleaves the 5'-overhanging flap structure that is generated by displacement synthesis when DNA polymerase encounters the 5'-end of a downstream Okazaki fragment. It enters the flap from the 5'-end and then tracks to cleave the flap base, leaving a nick for ligation. Also involved in the long patch base excision repair (LP-BER) pathway, by cleaving within the apurinic/apyrimidinic (AP) site-terminated flap. Acts as a genome stabilization factor that prevents flaps from equilibrating into structures that lead to duplications and deletions. Also possesses 5'-3' exonuclease activity on nicked or gapped double-stranded DNA, and exhibits RNase H activity. Also involved in replication and repair of rDNA and in repairing mitochondrial DNA.</text>
</comment>
<dbReference type="InterPro" id="IPR006085">
    <property type="entry name" value="XPG_DNA_repair_N"/>
</dbReference>
<feature type="compositionally biased region" description="Pro residues" evidence="15">
    <location>
        <begin position="539"/>
        <end position="554"/>
    </location>
</feature>
<dbReference type="SMART" id="SM00279">
    <property type="entry name" value="HhH2"/>
    <property type="match status" value="1"/>
</dbReference>
<evidence type="ECO:0000259" key="16">
    <source>
        <dbReference type="SMART" id="SM00484"/>
    </source>
</evidence>
<dbReference type="GO" id="GO:0046872">
    <property type="term" value="F:metal ion binding"/>
    <property type="evidence" value="ECO:0007669"/>
    <property type="project" value="UniProtKB-KW"/>
</dbReference>
<reference evidence="18" key="1">
    <citation type="submission" date="2021-11" db="EMBL/GenBank/DDBJ databases">
        <authorList>
            <consortium name="Genoscope - CEA"/>
            <person name="William W."/>
        </authorList>
    </citation>
    <scope>NUCLEOTIDE SEQUENCE</scope>
</reference>
<dbReference type="GO" id="GO:0006260">
    <property type="term" value="P:DNA replication"/>
    <property type="evidence" value="ECO:0007669"/>
    <property type="project" value="UniProtKB-KW"/>
</dbReference>
<dbReference type="InterPro" id="IPR029060">
    <property type="entry name" value="PIN-like_dom_sf"/>
</dbReference>
<dbReference type="PANTHER" id="PTHR11081:SF9">
    <property type="entry name" value="FLAP ENDONUCLEASE 1"/>
    <property type="match status" value="1"/>
</dbReference>
<dbReference type="InterPro" id="IPR008918">
    <property type="entry name" value="HhH2"/>
</dbReference>
<evidence type="ECO:0000256" key="8">
    <source>
        <dbReference type="ARBA" id="ARBA00022801"/>
    </source>
</evidence>
<organism evidence="18 19">
    <name type="scientific">Pelagomonas calceolata</name>
    <dbReference type="NCBI Taxonomy" id="35677"/>
    <lineage>
        <taxon>Eukaryota</taxon>
        <taxon>Sar</taxon>
        <taxon>Stramenopiles</taxon>
        <taxon>Ochrophyta</taxon>
        <taxon>Pelagophyceae</taxon>
        <taxon>Pelagomonadales</taxon>
        <taxon>Pelagomonadaceae</taxon>
        <taxon>Pelagomonas</taxon>
    </lineage>
</organism>
<comment type="caution">
    <text evidence="18">The sequence shown here is derived from an EMBL/GenBank/DDBJ whole genome shotgun (WGS) entry which is preliminary data.</text>
</comment>
<dbReference type="SMART" id="SM00484">
    <property type="entry name" value="XPGI"/>
    <property type="match status" value="1"/>
</dbReference>
<feature type="compositionally biased region" description="Pro residues" evidence="15">
    <location>
        <begin position="388"/>
        <end position="399"/>
    </location>
</feature>
<evidence type="ECO:0000256" key="15">
    <source>
        <dbReference type="SAM" id="MobiDB-lite"/>
    </source>
</evidence>
<keyword evidence="7" id="KW-0227">DNA damage</keyword>
<keyword evidence="11" id="KW-0496">Mitochondrion</keyword>
<evidence type="ECO:0000313" key="18">
    <source>
        <dbReference type="EMBL" id="CAH0372291.1"/>
    </source>
</evidence>
<evidence type="ECO:0000256" key="14">
    <source>
        <dbReference type="ARBA" id="ARBA00029382"/>
    </source>
</evidence>
<keyword evidence="9" id="KW-0269">Exonuclease</keyword>
<dbReference type="OrthoDB" id="1937206at2759"/>
<keyword evidence="2" id="KW-0597">Phosphoprotein</keyword>
<dbReference type="Proteomes" id="UP000789595">
    <property type="component" value="Unassembled WGS sequence"/>
</dbReference>
<dbReference type="InterPro" id="IPR006086">
    <property type="entry name" value="XPG-I_dom"/>
</dbReference>
<dbReference type="SMART" id="SM00485">
    <property type="entry name" value="XPGN"/>
    <property type="match status" value="1"/>
</dbReference>
<dbReference type="AlphaFoldDB" id="A0A8J2SK16"/>
<dbReference type="GO" id="GO:0008409">
    <property type="term" value="F:5'-3' exonuclease activity"/>
    <property type="evidence" value="ECO:0007669"/>
    <property type="project" value="TreeGrafter"/>
</dbReference>
<keyword evidence="6" id="KW-0255">Endonuclease</keyword>
<dbReference type="GO" id="GO:0006281">
    <property type="term" value="P:DNA repair"/>
    <property type="evidence" value="ECO:0007669"/>
    <property type="project" value="UniProtKB-KW"/>
</dbReference>
<dbReference type="EMBL" id="CAKKNE010000003">
    <property type="protein sequence ID" value="CAH0372291.1"/>
    <property type="molecule type" value="Genomic_DNA"/>
</dbReference>
<dbReference type="InterPro" id="IPR036279">
    <property type="entry name" value="5-3_exonuclease_C_sf"/>
</dbReference>
<feature type="region of interest" description="Disordered" evidence="15">
    <location>
        <begin position="379"/>
        <end position="479"/>
    </location>
</feature>
<feature type="domain" description="XPG-I" evidence="16">
    <location>
        <begin position="150"/>
        <end position="242"/>
    </location>
</feature>
<dbReference type="CDD" id="cd09867">
    <property type="entry name" value="PIN_FEN1"/>
    <property type="match status" value="1"/>
</dbReference>
<dbReference type="Pfam" id="PF00752">
    <property type="entry name" value="XPG_N"/>
    <property type="match status" value="1"/>
</dbReference>
<evidence type="ECO:0000256" key="13">
    <source>
        <dbReference type="ARBA" id="ARBA00023242"/>
    </source>
</evidence>
<proteinExistence type="predicted"/>
<evidence type="ECO:0000256" key="9">
    <source>
        <dbReference type="ARBA" id="ARBA00022839"/>
    </source>
</evidence>
<protein>
    <recommendedName>
        <fullName evidence="20">Flap endonuclease 1</fullName>
    </recommendedName>
</protein>
<feature type="compositionally biased region" description="Low complexity" evidence="15">
    <location>
        <begin position="633"/>
        <end position="645"/>
    </location>
</feature>
<keyword evidence="5" id="KW-0479">Metal-binding</keyword>
<keyword evidence="10" id="KW-0460">Magnesium</keyword>
<evidence type="ECO:0000313" key="19">
    <source>
        <dbReference type="Proteomes" id="UP000789595"/>
    </source>
</evidence>
<dbReference type="PANTHER" id="PTHR11081">
    <property type="entry name" value="FLAP ENDONUCLEASE FAMILY MEMBER"/>
    <property type="match status" value="1"/>
</dbReference>
<dbReference type="GO" id="GO:0003677">
    <property type="term" value="F:DNA binding"/>
    <property type="evidence" value="ECO:0007669"/>
    <property type="project" value="InterPro"/>
</dbReference>
<evidence type="ECO:0000256" key="10">
    <source>
        <dbReference type="ARBA" id="ARBA00022842"/>
    </source>
</evidence>
<evidence type="ECO:0000256" key="1">
    <source>
        <dbReference type="ARBA" id="ARBA00001946"/>
    </source>
</evidence>
<evidence type="ECO:0000256" key="5">
    <source>
        <dbReference type="ARBA" id="ARBA00022723"/>
    </source>
</evidence>
<dbReference type="Gene3D" id="1.10.150.20">
    <property type="entry name" value="5' to 3' exonuclease, C-terminal subdomain"/>
    <property type="match status" value="1"/>
</dbReference>
<evidence type="ECO:0000256" key="11">
    <source>
        <dbReference type="ARBA" id="ARBA00023128"/>
    </source>
</evidence>
<evidence type="ECO:0000259" key="17">
    <source>
        <dbReference type="SMART" id="SM00485"/>
    </source>
</evidence>
<evidence type="ECO:0000256" key="4">
    <source>
        <dbReference type="ARBA" id="ARBA00022722"/>
    </source>
</evidence>
<feature type="compositionally biased region" description="Basic residues" evidence="15">
    <location>
        <begin position="619"/>
        <end position="629"/>
    </location>
</feature>
<name>A0A8J2SK16_9STRA</name>
<accession>A0A8J2SK16</accession>
<dbReference type="SUPFAM" id="SSF47807">
    <property type="entry name" value="5' to 3' exonuclease, C-terminal subdomain"/>
    <property type="match status" value="1"/>
</dbReference>
<keyword evidence="19" id="KW-1185">Reference proteome</keyword>
<dbReference type="InterPro" id="IPR006084">
    <property type="entry name" value="XPG/Rad2"/>
</dbReference>
<feature type="compositionally biased region" description="Low complexity" evidence="15">
    <location>
        <begin position="420"/>
        <end position="439"/>
    </location>
</feature>
<evidence type="ECO:0000256" key="7">
    <source>
        <dbReference type="ARBA" id="ARBA00022763"/>
    </source>
</evidence>
<keyword evidence="3" id="KW-0235">DNA replication</keyword>
<gene>
    <name evidence="18" type="ORF">PECAL_3P22750</name>
</gene>
<keyword evidence="8" id="KW-0378">Hydrolase</keyword>
<dbReference type="FunFam" id="3.40.50.1010:FF:000016">
    <property type="entry name" value="Flap endonuclease 1"/>
    <property type="match status" value="1"/>
</dbReference>
<feature type="domain" description="XPG N-terminal" evidence="17">
    <location>
        <begin position="1"/>
        <end position="109"/>
    </location>
</feature>
<feature type="region of interest" description="Disordered" evidence="15">
    <location>
        <begin position="530"/>
        <end position="654"/>
    </location>
</feature>
<dbReference type="PRINTS" id="PR00853">
    <property type="entry name" value="XPGRADSUPER"/>
</dbReference>
<evidence type="ECO:0000256" key="2">
    <source>
        <dbReference type="ARBA" id="ARBA00022553"/>
    </source>
</evidence>
<sequence>MGIKGLFPFLREKAPAAIKERSLKDYLGRTLAIDASMSLYHFLSAIRTGPDAQNLTNSNNEATSHLQGFATRVLRLLEAGAKPVFVFDGKPPQLKAKELAQRREAKAKAEEVVKEKRADDQASPEDVRKAASAATRVTKRHNDDVKRLLRLMGAPVVEAEGEAEAFCCALVNAGTCDYVVACVEINQYVVTDDTDATTFSSYYSQNTPKIVKNLFDTEGARLKEKRPAYEIDVSTVLSSLQLSRDAFVDFCVLCGCDYAQKLRGVGPKTALKLIVTHKTLERAVFVERPGVATKAPKGKVLAPEGWDFAAARRVFSTEILKGDPHVSVGFGEPDYEGFRAFLVDTNGFSAERVEAMIKRLRKVRSKKPQRRIDDFVKARAPAASRHFAPPPAAPAPAPTVAPTTPRRPPASGIDPRTLLPVAPAAAAAVKPEPGAAAPATSEYVGPPTAGGSSSSDDESSGERTEAYPHSPPRPAPDAPLAVGAAVELVGLSDAEYNGRRGVVAETPPELVARERVLVAVGDRTLSLKRRNVVAARPASPAPQPTPPPPPPPTPTKKSPALAKFLAGGVRDTTPVKKKRGSAKALSSPPPKKSKKKAEPATASLAADFFSGKVRDATKPPKKKARKKKGGPGPCARAGAAPAAEASDAEEESLAAGVTVVDAEDLLAGDLN</sequence>
<dbReference type="SUPFAM" id="SSF88723">
    <property type="entry name" value="PIN domain-like"/>
    <property type="match status" value="1"/>
</dbReference>
<keyword evidence="13" id="KW-0539">Nucleus</keyword>